<evidence type="ECO:0008006" key="3">
    <source>
        <dbReference type="Google" id="ProtNLM"/>
    </source>
</evidence>
<dbReference type="GeneID" id="98159109"/>
<gene>
    <name evidence="1" type="ORF">BJX68DRAFT_260687</name>
</gene>
<organism evidence="1 2">
    <name type="scientific">Aspergillus pseudodeflectus</name>
    <dbReference type="NCBI Taxonomy" id="176178"/>
    <lineage>
        <taxon>Eukaryota</taxon>
        <taxon>Fungi</taxon>
        <taxon>Dikarya</taxon>
        <taxon>Ascomycota</taxon>
        <taxon>Pezizomycotina</taxon>
        <taxon>Eurotiomycetes</taxon>
        <taxon>Eurotiomycetidae</taxon>
        <taxon>Eurotiales</taxon>
        <taxon>Aspergillaceae</taxon>
        <taxon>Aspergillus</taxon>
        <taxon>Aspergillus subgen. Nidulantes</taxon>
    </lineage>
</organism>
<protein>
    <recommendedName>
        <fullName evidence="3">F-box domain protein</fullName>
    </recommendedName>
</protein>
<keyword evidence="2" id="KW-1185">Reference proteome</keyword>
<evidence type="ECO:0000313" key="1">
    <source>
        <dbReference type="EMBL" id="KAL2861887.1"/>
    </source>
</evidence>
<sequence length="414" mass="46843">MCRGPENLRKRASRSEITSNLGQASLFVSVDCGATESQLGSQPCGSYWSHRPYLAARVRAITITTYSSERELGETEENDKDFSWHDLLAAETDRLERKFRASEEYAVALEKNNLDALKRPSAFAWKWVLLFQLTNLKALSMNHGTPAPANMLMLVSLPRLEKLALRVGEGDQRSCFNVQLSPTISRDAAPVPAQPLDILESVLSSTRCLKSLKFLHLVAYSAEPIQQDAARLKRILDPHAHSLQYLNILVSNSWNDDDEYPGYYSNIKSSLGCLQHFTKLNRLVIQLELFLGKPRDNFRLRNVLPSQLRSFVGFNLNNKRGKRLWKGRNYVPQFQEITEDAADGRSPQLTSVEMCLDKDQSRDGDPQDLRGGAFNGSRTSFEIVLPPSDWDGQQEFNEMMVLAERAYENEPLAD</sequence>
<accession>A0ABR4LBZ5</accession>
<name>A0ABR4LBZ5_9EURO</name>
<reference evidence="1 2" key="1">
    <citation type="submission" date="2024-07" db="EMBL/GenBank/DDBJ databases">
        <title>Section-level genome sequencing and comparative genomics of Aspergillus sections Usti and Cavernicolus.</title>
        <authorList>
            <consortium name="Lawrence Berkeley National Laboratory"/>
            <person name="Nybo J.L."/>
            <person name="Vesth T.C."/>
            <person name="Theobald S."/>
            <person name="Frisvad J.C."/>
            <person name="Larsen T.O."/>
            <person name="Kjaerboelling I."/>
            <person name="Rothschild-Mancinelli K."/>
            <person name="Lyhne E.K."/>
            <person name="Kogle M.E."/>
            <person name="Barry K."/>
            <person name="Clum A."/>
            <person name="Na H."/>
            <person name="Ledsgaard L."/>
            <person name="Lin J."/>
            <person name="Lipzen A."/>
            <person name="Kuo A."/>
            <person name="Riley R."/>
            <person name="Mondo S."/>
            <person name="LaButti K."/>
            <person name="Haridas S."/>
            <person name="Pangalinan J."/>
            <person name="Salamov A.A."/>
            <person name="Simmons B.A."/>
            <person name="Magnuson J.K."/>
            <person name="Chen J."/>
            <person name="Drula E."/>
            <person name="Henrissat B."/>
            <person name="Wiebenga A."/>
            <person name="Lubbers R.J."/>
            <person name="Gomes A.C."/>
            <person name="Macurrencykelacurrency M.R."/>
            <person name="Stajich J."/>
            <person name="Grigoriev I.V."/>
            <person name="Mortensen U.H."/>
            <person name="De vries R.P."/>
            <person name="Baker S.E."/>
            <person name="Andersen M.R."/>
        </authorList>
    </citation>
    <scope>NUCLEOTIDE SEQUENCE [LARGE SCALE GENOMIC DNA]</scope>
    <source>
        <strain evidence="1 2">CBS 756.74</strain>
    </source>
</reference>
<dbReference type="RefSeq" id="XP_070905977.1">
    <property type="nucleotide sequence ID" value="XM_071043945.1"/>
</dbReference>
<comment type="caution">
    <text evidence="1">The sequence shown here is derived from an EMBL/GenBank/DDBJ whole genome shotgun (WGS) entry which is preliminary data.</text>
</comment>
<dbReference type="Proteomes" id="UP001610444">
    <property type="component" value="Unassembled WGS sequence"/>
</dbReference>
<proteinExistence type="predicted"/>
<evidence type="ECO:0000313" key="2">
    <source>
        <dbReference type="Proteomes" id="UP001610444"/>
    </source>
</evidence>
<dbReference type="EMBL" id="JBFXLR010000001">
    <property type="protein sequence ID" value="KAL2861887.1"/>
    <property type="molecule type" value="Genomic_DNA"/>
</dbReference>